<feature type="domain" description="ABC transporter" evidence="6">
    <location>
        <begin position="2"/>
        <end position="239"/>
    </location>
</feature>
<comment type="function">
    <text evidence="5">Part of the ABC transporter complex HmuTUV involved in hemin import. Responsible for energy coupling to the transport system.</text>
</comment>
<keyword evidence="1" id="KW-0813">Transport</keyword>
<accession>A0ABT8KZ04</accession>
<keyword evidence="3 7" id="KW-0067">ATP-binding</keyword>
<evidence type="ECO:0000256" key="1">
    <source>
        <dbReference type="ARBA" id="ARBA00022448"/>
    </source>
</evidence>
<dbReference type="Gene3D" id="3.40.50.300">
    <property type="entry name" value="P-loop containing nucleotide triphosphate hydrolases"/>
    <property type="match status" value="1"/>
</dbReference>
<dbReference type="InterPro" id="IPR027417">
    <property type="entry name" value="P-loop_NTPase"/>
</dbReference>
<dbReference type="Proteomes" id="UP001172082">
    <property type="component" value="Unassembled WGS sequence"/>
</dbReference>
<dbReference type="InterPro" id="IPR003439">
    <property type="entry name" value="ABC_transporter-like_ATP-bd"/>
</dbReference>
<evidence type="ECO:0000256" key="2">
    <source>
        <dbReference type="ARBA" id="ARBA00022741"/>
    </source>
</evidence>
<keyword evidence="2" id="KW-0547">Nucleotide-binding</keyword>
<dbReference type="InterPro" id="IPR003593">
    <property type="entry name" value="AAA+_ATPase"/>
</dbReference>
<dbReference type="EMBL" id="JAUJEA010000018">
    <property type="protein sequence ID" value="MDN5205343.1"/>
    <property type="molecule type" value="Genomic_DNA"/>
</dbReference>
<dbReference type="CDD" id="cd03214">
    <property type="entry name" value="ABC_Iron-Siderophores_B12_Hemin"/>
    <property type="match status" value="1"/>
</dbReference>
<dbReference type="NCBIfam" id="NF010068">
    <property type="entry name" value="PRK13548.1"/>
    <property type="match status" value="1"/>
</dbReference>
<dbReference type="SMART" id="SM00382">
    <property type="entry name" value="AAA"/>
    <property type="match status" value="1"/>
</dbReference>
<keyword evidence="8" id="KW-1185">Reference proteome</keyword>
<dbReference type="PROSITE" id="PS50893">
    <property type="entry name" value="ABC_TRANSPORTER_2"/>
    <property type="match status" value="1"/>
</dbReference>
<dbReference type="PANTHER" id="PTHR42794:SF1">
    <property type="entry name" value="HEMIN IMPORT ATP-BINDING PROTEIN HMUV"/>
    <property type="match status" value="1"/>
</dbReference>
<evidence type="ECO:0000313" key="7">
    <source>
        <dbReference type="EMBL" id="MDN5205343.1"/>
    </source>
</evidence>
<evidence type="ECO:0000313" key="8">
    <source>
        <dbReference type="Proteomes" id="UP001172082"/>
    </source>
</evidence>
<gene>
    <name evidence="7" type="ORF">QQ008_28420</name>
</gene>
<sequence>MYIAKDISYKIGGKAILENISITIPPGSLTAIVGPNGAGKTTLLKILTGEYSTKNQNIFINQVPIQKLGTEALSKIRAVVPQSAHVNFPFTVEEIVALGRYPHKKLKATNAEIIDSVMHITEIAALKDRIYMTLSGGEKQRVQLARALAQIWERSTDPSYLFLDEPTANLDIAQQHQIFEHTKRMCGSNVGILMIIHDLNLAAQYADHLIYLKQGSIVAQGPAEFMIKKHWIEETFSYPVDLVPDRSSGRSYIIPRAKFENNTETNLETLIPIENGKFDN</sequence>
<name>A0ABT8KZ04_9BACT</name>
<dbReference type="GO" id="GO:0005524">
    <property type="term" value="F:ATP binding"/>
    <property type="evidence" value="ECO:0007669"/>
    <property type="project" value="UniProtKB-KW"/>
</dbReference>
<evidence type="ECO:0000256" key="4">
    <source>
        <dbReference type="ARBA" id="ARBA00022967"/>
    </source>
</evidence>
<proteinExistence type="predicted"/>
<dbReference type="Pfam" id="PF00005">
    <property type="entry name" value="ABC_tran"/>
    <property type="match status" value="1"/>
</dbReference>
<keyword evidence="4" id="KW-1278">Translocase</keyword>
<comment type="caution">
    <text evidence="7">The sequence shown here is derived from an EMBL/GenBank/DDBJ whole genome shotgun (WGS) entry which is preliminary data.</text>
</comment>
<organism evidence="7 8">
    <name type="scientific">Splendidivirga corallicola</name>
    <dbReference type="NCBI Taxonomy" id="3051826"/>
    <lineage>
        <taxon>Bacteria</taxon>
        <taxon>Pseudomonadati</taxon>
        <taxon>Bacteroidota</taxon>
        <taxon>Cytophagia</taxon>
        <taxon>Cytophagales</taxon>
        <taxon>Splendidivirgaceae</taxon>
        <taxon>Splendidivirga</taxon>
    </lineage>
</organism>
<protein>
    <submittedName>
        <fullName evidence="7">Heme ABC transporter ATP-binding protein</fullName>
    </submittedName>
</protein>
<reference evidence="7" key="1">
    <citation type="submission" date="2023-06" db="EMBL/GenBank/DDBJ databases">
        <title>Genomic of Parafulvivirga corallium.</title>
        <authorList>
            <person name="Wang G."/>
        </authorList>
    </citation>
    <scope>NUCLEOTIDE SEQUENCE</scope>
    <source>
        <strain evidence="7">BMA10</strain>
    </source>
</reference>
<evidence type="ECO:0000259" key="6">
    <source>
        <dbReference type="PROSITE" id="PS50893"/>
    </source>
</evidence>
<dbReference type="PANTHER" id="PTHR42794">
    <property type="entry name" value="HEMIN IMPORT ATP-BINDING PROTEIN HMUV"/>
    <property type="match status" value="1"/>
</dbReference>
<dbReference type="SUPFAM" id="SSF52540">
    <property type="entry name" value="P-loop containing nucleoside triphosphate hydrolases"/>
    <property type="match status" value="1"/>
</dbReference>
<evidence type="ECO:0000256" key="5">
    <source>
        <dbReference type="ARBA" id="ARBA00037066"/>
    </source>
</evidence>
<dbReference type="RefSeq" id="WP_346755364.1">
    <property type="nucleotide sequence ID" value="NZ_JAUJEA010000018.1"/>
</dbReference>
<dbReference type="InterPro" id="IPR017871">
    <property type="entry name" value="ABC_transporter-like_CS"/>
</dbReference>
<dbReference type="PROSITE" id="PS00211">
    <property type="entry name" value="ABC_TRANSPORTER_1"/>
    <property type="match status" value="1"/>
</dbReference>
<evidence type="ECO:0000256" key="3">
    <source>
        <dbReference type="ARBA" id="ARBA00022840"/>
    </source>
</evidence>